<organism evidence="2 3">
    <name type="scientific">Marinobacterium zhoushanense</name>
    <dbReference type="NCBI Taxonomy" id="1679163"/>
    <lineage>
        <taxon>Bacteria</taxon>
        <taxon>Pseudomonadati</taxon>
        <taxon>Pseudomonadota</taxon>
        <taxon>Gammaproteobacteria</taxon>
        <taxon>Oceanospirillales</taxon>
        <taxon>Oceanospirillaceae</taxon>
        <taxon>Marinobacterium</taxon>
    </lineage>
</organism>
<dbReference type="Proteomes" id="UP000629025">
    <property type="component" value="Unassembled WGS sequence"/>
</dbReference>
<dbReference type="GO" id="GO:0008168">
    <property type="term" value="F:methyltransferase activity"/>
    <property type="evidence" value="ECO:0007669"/>
    <property type="project" value="UniProtKB-KW"/>
</dbReference>
<keyword evidence="3" id="KW-1185">Reference proteome</keyword>
<accession>A0ABQ1KNZ0</accession>
<dbReference type="GO" id="GO:0032259">
    <property type="term" value="P:methylation"/>
    <property type="evidence" value="ECO:0007669"/>
    <property type="project" value="UniProtKB-KW"/>
</dbReference>
<dbReference type="SUPFAM" id="SSF53335">
    <property type="entry name" value="S-adenosyl-L-methionine-dependent methyltransferases"/>
    <property type="match status" value="1"/>
</dbReference>
<dbReference type="Gene3D" id="3.40.50.150">
    <property type="entry name" value="Vaccinia Virus protein VP39"/>
    <property type="match status" value="1"/>
</dbReference>
<evidence type="ECO:0000313" key="2">
    <source>
        <dbReference type="EMBL" id="GGC02695.1"/>
    </source>
</evidence>
<name>A0ABQ1KNZ0_9GAMM</name>
<sequence length="264" mass="30079">MDMTFHQALNINQLTPAIMQWFDSPLGGELIEVEQQLLEQVLPTLFGYHLLQIGVDSRRPMFAASPVPHRILLGPSLELGMEKRSIVASNSELPVQSDSMDVVLLHHALDFAENPHQVLREAARVLRPGGHMVILGFNPASLWGIARYLRRRKQVPWSAHFIRHGRLQDWLGLLELTEVRTLSGLYMPPFESLRRRQRSAWLRALAQRAPAHSGAALLVVARKDVPGMTPLRTPWRRKLISLPVIEPKPTARGHMREQRRKLCK</sequence>
<protein>
    <submittedName>
        <fullName evidence="2">SAM-dependent methyltransferase</fullName>
    </submittedName>
</protein>
<keyword evidence="2" id="KW-0808">Transferase</keyword>
<dbReference type="CDD" id="cd02440">
    <property type="entry name" value="AdoMet_MTases"/>
    <property type="match status" value="1"/>
</dbReference>
<dbReference type="InterPro" id="IPR029063">
    <property type="entry name" value="SAM-dependent_MTases_sf"/>
</dbReference>
<evidence type="ECO:0000259" key="1">
    <source>
        <dbReference type="Pfam" id="PF08241"/>
    </source>
</evidence>
<reference evidence="3" key="1">
    <citation type="journal article" date="2019" name="Int. J. Syst. Evol. Microbiol.">
        <title>The Global Catalogue of Microorganisms (GCM) 10K type strain sequencing project: providing services to taxonomists for standard genome sequencing and annotation.</title>
        <authorList>
            <consortium name="The Broad Institute Genomics Platform"/>
            <consortium name="The Broad Institute Genome Sequencing Center for Infectious Disease"/>
            <person name="Wu L."/>
            <person name="Ma J."/>
        </authorList>
    </citation>
    <scope>NUCLEOTIDE SEQUENCE [LARGE SCALE GENOMIC DNA]</scope>
    <source>
        <strain evidence="3">CGMCC 1.15341</strain>
    </source>
</reference>
<dbReference type="EMBL" id="BMIJ01000006">
    <property type="protein sequence ID" value="GGC02695.1"/>
    <property type="molecule type" value="Genomic_DNA"/>
</dbReference>
<proteinExistence type="predicted"/>
<feature type="domain" description="Methyltransferase type 11" evidence="1">
    <location>
        <begin position="86"/>
        <end position="134"/>
    </location>
</feature>
<dbReference type="InterPro" id="IPR013216">
    <property type="entry name" value="Methyltransf_11"/>
</dbReference>
<comment type="caution">
    <text evidence="2">The sequence shown here is derived from an EMBL/GenBank/DDBJ whole genome shotgun (WGS) entry which is preliminary data.</text>
</comment>
<gene>
    <name evidence="2" type="ORF">GCM10011352_31170</name>
</gene>
<dbReference type="Pfam" id="PF08241">
    <property type="entry name" value="Methyltransf_11"/>
    <property type="match status" value="1"/>
</dbReference>
<evidence type="ECO:0000313" key="3">
    <source>
        <dbReference type="Proteomes" id="UP000629025"/>
    </source>
</evidence>
<keyword evidence="2" id="KW-0489">Methyltransferase</keyword>